<dbReference type="AlphaFoldDB" id="B0DRW3"/>
<evidence type="ECO:0000313" key="2">
    <source>
        <dbReference type="Proteomes" id="UP000001194"/>
    </source>
</evidence>
<dbReference type="RefSeq" id="XP_001886639.1">
    <property type="nucleotide sequence ID" value="XM_001886604.1"/>
</dbReference>
<dbReference type="KEGG" id="lbc:LACBIDRAFT_308234"/>
<keyword evidence="2" id="KW-1185">Reference proteome</keyword>
<name>B0DRW3_LACBS</name>
<dbReference type="InParanoid" id="B0DRW3"/>
<proteinExistence type="predicted"/>
<dbReference type="GeneID" id="6082364"/>
<gene>
    <name evidence="1" type="ORF">LACBIDRAFT_308234</name>
</gene>
<organism evidence="2">
    <name type="scientific">Laccaria bicolor (strain S238N-H82 / ATCC MYA-4686)</name>
    <name type="common">Bicoloured deceiver</name>
    <name type="synonym">Laccaria laccata var. bicolor</name>
    <dbReference type="NCBI Taxonomy" id="486041"/>
    <lineage>
        <taxon>Eukaryota</taxon>
        <taxon>Fungi</taxon>
        <taxon>Dikarya</taxon>
        <taxon>Basidiomycota</taxon>
        <taxon>Agaricomycotina</taxon>
        <taxon>Agaricomycetes</taxon>
        <taxon>Agaricomycetidae</taxon>
        <taxon>Agaricales</taxon>
        <taxon>Agaricineae</taxon>
        <taxon>Hydnangiaceae</taxon>
        <taxon>Laccaria</taxon>
    </lineage>
</organism>
<sequence length="136" mass="15265">MSQDEPPAPLLYECALKFLHSSNIDCPLCTFNLYAGNAAIGLETITLPLRTSLSGHKSRVQPHARLHCSQYGRTTLKPSSIRHARKEATCEAPVFRGSRETVDTISIIIQMRYFLPVFLPLFTCFRRLFAKGLSPL</sequence>
<accession>B0DRW3</accession>
<dbReference type="EMBL" id="DS547129">
    <property type="protein sequence ID" value="EDR02595.1"/>
    <property type="molecule type" value="Genomic_DNA"/>
</dbReference>
<dbReference type="Proteomes" id="UP000001194">
    <property type="component" value="Unassembled WGS sequence"/>
</dbReference>
<protein>
    <submittedName>
        <fullName evidence="1">Predicted protein</fullName>
    </submittedName>
</protein>
<evidence type="ECO:0000313" key="1">
    <source>
        <dbReference type="EMBL" id="EDR02595.1"/>
    </source>
</evidence>
<reference evidence="1 2" key="1">
    <citation type="journal article" date="2008" name="Nature">
        <title>The genome of Laccaria bicolor provides insights into mycorrhizal symbiosis.</title>
        <authorList>
            <person name="Martin F."/>
            <person name="Aerts A."/>
            <person name="Ahren D."/>
            <person name="Brun A."/>
            <person name="Danchin E.G.J."/>
            <person name="Duchaussoy F."/>
            <person name="Gibon J."/>
            <person name="Kohler A."/>
            <person name="Lindquist E."/>
            <person name="Pereda V."/>
            <person name="Salamov A."/>
            <person name="Shapiro H.J."/>
            <person name="Wuyts J."/>
            <person name="Blaudez D."/>
            <person name="Buee M."/>
            <person name="Brokstein P."/>
            <person name="Canbaeck B."/>
            <person name="Cohen D."/>
            <person name="Courty P.E."/>
            <person name="Coutinho P.M."/>
            <person name="Delaruelle C."/>
            <person name="Detter J.C."/>
            <person name="Deveau A."/>
            <person name="DiFazio S."/>
            <person name="Duplessis S."/>
            <person name="Fraissinet-Tachet L."/>
            <person name="Lucic E."/>
            <person name="Frey-Klett P."/>
            <person name="Fourrey C."/>
            <person name="Feussner I."/>
            <person name="Gay G."/>
            <person name="Grimwood J."/>
            <person name="Hoegger P.J."/>
            <person name="Jain P."/>
            <person name="Kilaru S."/>
            <person name="Labbe J."/>
            <person name="Lin Y.C."/>
            <person name="Legue V."/>
            <person name="Le Tacon F."/>
            <person name="Marmeisse R."/>
            <person name="Melayah D."/>
            <person name="Montanini B."/>
            <person name="Muratet M."/>
            <person name="Nehls U."/>
            <person name="Niculita-Hirzel H."/>
            <person name="Oudot-Le Secq M.P."/>
            <person name="Peter M."/>
            <person name="Quesneville H."/>
            <person name="Rajashekar B."/>
            <person name="Reich M."/>
            <person name="Rouhier N."/>
            <person name="Schmutz J."/>
            <person name="Yin T."/>
            <person name="Chalot M."/>
            <person name="Henrissat B."/>
            <person name="Kuees U."/>
            <person name="Lucas S."/>
            <person name="Van de Peer Y."/>
            <person name="Podila G.K."/>
            <person name="Polle A."/>
            <person name="Pukkila P.J."/>
            <person name="Richardson P.M."/>
            <person name="Rouze P."/>
            <person name="Sanders I.R."/>
            <person name="Stajich J.E."/>
            <person name="Tunlid A."/>
            <person name="Tuskan G."/>
            <person name="Grigoriev I.V."/>
        </authorList>
    </citation>
    <scope>NUCLEOTIDE SEQUENCE [LARGE SCALE GENOMIC DNA]</scope>
    <source>
        <strain evidence="2">S238N-H82 / ATCC MYA-4686</strain>
    </source>
</reference>
<dbReference type="HOGENOM" id="CLU_1875791_0_0_1"/>